<evidence type="ECO:0000313" key="3">
    <source>
        <dbReference type="EMBL" id="MCD2515637.1"/>
    </source>
</evidence>
<dbReference type="RefSeq" id="WP_231056939.1">
    <property type="nucleotide sequence ID" value="NZ_JAJNOC010000001.1"/>
</dbReference>
<dbReference type="Proteomes" id="UP001179361">
    <property type="component" value="Unassembled WGS sequence"/>
</dbReference>
<evidence type="ECO:0000256" key="1">
    <source>
        <dbReference type="ARBA" id="ARBA00007613"/>
    </source>
</evidence>
<dbReference type="Gene3D" id="2.20.200.10">
    <property type="entry name" value="Outer membrane efflux proteins (OEP)"/>
    <property type="match status" value="1"/>
</dbReference>
<comment type="caution">
    <text evidence="3">The sequence shown here is derived from an EMBL/GenBank/DDBJ whole genome shotgun (WGS) entry which is preliminary data.</text>
</comment>
<dbReference type="NCBIfam" id="TIGR01845">
    <property type="entry name" value="outer_NodT"/>
    <property type="match status" value="1"/>
</dbReference>
<dbReference type="PROSITE" id="PS51257">
    <property type="entry name" value="PROKAR_LIPOPROTEIN"/>
    <property type="match status" value="1"/>
</dbReference>
<keyword evidence="2" id="KW-1134">Transmembrane beta strand</keyword>
<sequence length="465" mass="49912">MRSLGLLPFVIAMSACSLTPSMVMPPLPVPAAFPDATDRGHSPAAAMLDWQTAFIDPRLRQAIGLALSNNRDLRLAMLNVEIARSQYGIARAAKLPAIDATVGSVRQRGGDTGMATPGTTGQHTANMAMQAFEIDLFGRVHALSEAAFARYLATEAGFSAARLALIAAVADAYLADRFSDAQLALAERTLEDWRQSLSLALSRHAAGQSGGLDVAQAQSQLAGAQADVEARQRERAHARHALMLLVGAELPPDAARSQIDSDPLSMDWPTGLPADLLARRPDIVQAERRLVAANADIGAARAAFFPRLSLTASHGYASTAMESLFKGGGRAWSFAPQAVLPIFHHGRLRAELRVAELRKSSEVAEYEKAIQTAFREVADGLAGRRTYQRQRAAQQAVVASAEQRAALSDMRYRAGVEGRLELLDAQRQLYAARQAMLELRRAEYANTIALYKAIGGGMPAADRGP</sequence>
<evidence type="ECO:0000256" key="2">
    <source>
        <dbReference type="RuleBase" id="RU362097"/>
    </source>
</evidence>
<proteinExistence type="inferred from homology"/>
<dbReference type="InterPro" id="IPR003423">
    <property type="entry name" value="OMP_efflux"/>
</dbReference>
<organism evidence="3 4">
    <name type="scientific">Massilia phyllostachyos</name>
    <dbReference type="NCBI Taxonomy" id="2898585"/>
    <lineage>
        <taxon>Bacteria</taxon>
        <taxon>Pseudomonadati</taxon>
        <taxon>Pseudomonadota</taxon>
        <taxon>Betaproteobacteria</taxon>
        <taxon>Burkholderiales</taxon>
        <taxon>Oxalobacteraceae</taxon>
        <taxon>Telluria group</taxon>
        <taxon>Massilia</taxon>
    </lineage>
</organism>
<keyword evidence="2" id="KW-0732">Signal</keyword>
<dbReference type="PANTHER" id="PTHR30203:SF32">
    <property type="entry name" value="CATION EFFLUX SYSTEM PROTEIN CUSC"/>
    <property type="match status" value="1"/>
</dbReference>
<keyword evidence="2" id="KW-0812">Transmembrane</keyword>
<dbReference type="Pfam" id="PF02321">
    <property type="entry name" value="OEP"/>
    <property type="match status" value="2"/>
</dbReference>
<dbReference type="InterPro" id="IPR010131">
    <property type="entry name" value="MdtP/NodT-like"/>
</dbReference>
<name>A0ABS8Q1M4_9BURK</name>
<keyword evidence="2" id="KW-0564">Palmitate</keyword>
<protein>
    <submittedName>
        <fullName evidence="3">Efflux transporter outer membrane subunit</fullName>
    </submittedName>
</protein>
<dbReference type="SUPFAM" id="SSF56954">
    <property type="entry name" value="Outer membrane efflux proteins (OEP)"/>
    <property type="match status" value="1"/>
</dbReference>
<evidence type="ECO:0000313" key="4">
    <source>
        <dbReference type="Proteomes" id="UP001179361"/>
    </source>
</evidence>
<dbReference type="PANTHER" id="PTHR30203">
    <property type="entry name" value="OUTER MEMBRANE CATION EFFLUX PROTEIN"/>
    <property type="match status" value="1"/>
</dbReference>
<reference evidence="3" key="1">
    <citation type="submission" date="2021-11" db="EMBL/GenBank/DDBJ databases">
        <title>The complete genome of Massilia sp sp. G4R7.</title>
        <authorList>
            <person name="Liu L."/>
            <person name="Yue J."/>
            <person name="Yuan J."/>
            <person name="Yang F."/>
            <person name="Li L."/>
        </authorList>
    </citation>
    <scope>NUCLEOTIDE SEQUENCE</scope>
    <source>
        <strain evidence="3">G4R7</strain>
    </source>
</reference>
<accession>A0ABS8Q1M4</accession>
<keyword evidence="4" id="KW-1185">Reference proteome</keyword>
<comment type="subcellular location">
    <subcellularLocation>
        <location evidence="2">Cell membrane</location>
        <topology evidence="2">Lipid-anchor</topology>
    </subcellularLocation>
</comment>
<keyword evidence="2" id="KW-0449">Lipoprotein</keyword>
<dbReference type="EMBL" id="JAJNOC010000001">
    <property type="protein sequence ID" value="MCD2515637.1"/>
    <property type="molecule type" value="Genomic_DNA"/>
</dbReference>
<comment type="similarity">
    <text evidence="1 2">Belongs to the outer membrane factor (OMF) (TC 1.B.17) family.</text>
</comment>
<feature type="signal peptide" evidence="2">
    <location>
        <begin position="1"/>
        <end position="17"/>
    </location>
</feature>
<gene>
    <name evidence="3" type="ORF">LQ564_04850</name>
</gene>
<keyword evidence="2" id="KW-0472">Membrane</keyword>
<feature type="chain" id="PRO_5044993402" evidence="2">
    <location>
        <begin position="18"/>
        <end position="465"/>
    </location>
</feature>
<dbReference type="Gene3D" id="1.20.1600.10">
    <property type="entry name" value="Outer membrane efflux proteins (OEP)"/>
    <property type="match status" value="1"/>
</dbReference>